<proteinExistence type="predicted"/>
<comment type="caution">
    <text evidence="1">The sequence shown here is derived from an EMBL/GenBank/DDBJ whole genome shotgun (WGS) entry which is preliminary data.</text>
</comment>
<keyword evidence="2" id="KW-1185">Reference proteome</keyword>
<dbReference type="Proteomes" id="UP001610334">
    <property type="component" value="Unassembled WGS sequence"/>
</dbReference>
<dbReference type="EMBL" id="JBFXLT010000151">
    <property type="protein sequence ID" value="KAL2803115.1"/>
    <property type="molecule type" value="Genomic_DNA"/>
</dbReference>
<evidence type="ECO:0000313" key="2">
    <source>
        <dbReference type="Proteomes" id="UP001610334"/>
    </source>
</evidence>
<sequence>MSSFLQFQIDVIRGVTLSAQVVERLFNDCTEDDIQALVIPPLELFGQWLMVSNERIRQGGTALVVRQPSWLRIPVTTSMPSIIRTISKSMHLTSSFLFAICCTIGFSTQKSGELIHEMMDLKGYLAQYKVSPRLVCELVEILNGCRDFIPAPTPVDVYHMIAEKVWSERNMPQLKGDNYYNDCDAKGLAKLLVQVLDTLQDLSYRQVYLDGGRTGILIASIFAWLRPEETAVFVNKKHIYPISQSQHGIQPRLLICLRESQGPLDDEWKITGWKDVESISEMFLHIGSNGTYILKQHQSPWRGANYQVEMKETPLASNDIGHLAAALINTITEVGTLRINDEKEAVKLKDICSRQFLDNYSVIMAQFGWQSLNTERVKRMVNAIKSRLYYLGSSFLQEPHVNILGRMIADGCKEYEKLHYEPMLPSLNSHTKDAEIIEHAINLAGQAIMSSLWLELPNSLTFWPLEQGLLNELSEIIMEVLTQDLNSKCSFWKLRQRSILSIIPTADVGLFDLACAGDGYVVYSSILSVQDENMSDMTDRRLAGCIQVSPGCLKWQGMQGRYIRLVQETVDLELAGRAANNQEHRVELFNKQGIFSGIPEKNSQNKLDISIVNSIRSDYIKRTLYLRTHLEEELPQGSLLRKAAISTHWERSIGAVLRAKHIKTDTSRLEQLRQLVDDWRQRGRLGDALQWCLIGRIPRPGVRYITTTSSNTELRFFEAGNVSDGRKLIIRQGMVPLLHCVKIAMEDYGDESEWVIIA</sequence>
<name>A0ABR4GXD5_9EURO</name>
<accession>A0ABR4GXD5</accession>
<gene>
    <name evidence="1" type="ORF">BJX63DRAFT_413020</name>
</gene>
<organism evidence="1 2">
    <name type="scientific">Aspergillus granulosus</name>
    <dbReference type="NCBI Taxonomy" id="176169"/>
    <lineage>
        <taxon>Eukaryota</taxon>
        <taxon>Fungi</taxon>
        <taxon>Dikarya</taxon>
        <taxon>Ascomycota</taxon>
        <taxon>Pezizomycotina</taxon>
        <taxon>Eurotiomycetes</taxon>
        <taxon>Eurotiomycetidae</taxon>
        <taxon>Eurotiales</taxon>
        <taxon>Aspergillaceae</taxon>
        <taxon>Aspergillus</taxon>
        <taxon>Aspergillus subgen. Nidulantes</taxon>
    </lineage>
</organism>
<protein>
    <submittedName>
        <fullName evidence="1">Uncharacterized protein</fullName>
    </submittedName>
</protein>
<evidence type="ECO:0000313" key="1">
    <source>
        <dbReference type="EMBL" id="KAL2803115.1"/>
    </source>
</evidence>
<reference evidence="1 2" key="1">
    <citation type="submission" date="2024-07" db="EMBL/GenBank/DDBJ databases">
        <title>Section-level genome sequencing and comparative genomics of Aspergillus sections Usti and Cavernicolus.</title>
        <authorList>
            <consortium name="Lawrence Berkeley National Laboratory"/>
            <person name="Nybo J.L."/>
            <person name="Vesth T.C."/>
            <person name="Theobald S."/>
            <person name="Frisvad J.C."/>
            <person name="Larsen T.O."/>
            <person name="Kjaerboelling I."/>
            <person name="Rothschild-Mancinelli K."/>
            <person name="Lyhne E.K."/>
            <person name="Kogle M.E."/>
            <person name="Barry K."/>
            <person name="Clum A."/>
            <person name="Na H."/>
            <person name="Ledsgaard L."/>
            <person name="Lin J."/>
            <person name="Lipzen A."/>
            <person name="Kuo A."/>
            <person name="Riley R."/>
            <person name="Mondo S."/>
            <person name="Labutti K."/>
            <person name="Haridas S."/>
            <person name="Pangalinan J."/>
            <person name="Salamov A.A."/>
            <person name="Simmons B.A."/>
            <person name="Magnuson J.K."/>
            <person name="Chen J."/>
            <person name="Drula E."/>
            <person name="Henrissat B."/>
            <person name="Wiebenga A."/>
            <person name="Lubbers R.J."/>
            <person name="Gomes A.C."/>
            <person name="Makela M.R."/>
            <person name="Stajich J."/>
            <person name="Grigoriev I.V."/>
            <person name="Mortensen U.H."/>
            <person name="De Vries R.P."/>
            <person name="Baker S.E."/>
            <person name="Andersen M.R."/>
        </authorList>
    </citation>
    <scope>NUCLEOTIDE SEQUENCE [LARGE SCALE GENOMIC DNA]</scope>
    <source>
        <strain evidence="1 2">CBS 588.65</strain>
    </source>
</reference>